<dbReference type="Gene3D" id="2.60.120.290">
    <property type="entry name" value="Spermadhesin, CUB domain"/>
    <property type="match status" value="1"/>
</dbReference>
<dbReference type="EMBL" id="FR905335">
    <property type="protein sequence ID" value="CDQ78496.1"/>
    <property type="molecule type" value="Genomic_DNA"/>
</dbReference>
<dbReference type="GO" id="GO:0042060">
    <property type="term" value="P:wound healing"/>
    <property type="evidence" value="ECO:0007669"/>
    <property type="project" value="TreeGrafter"/>
</dbReference>
<organism evidence="9 10">
    <name type="scientific">Oncorhynchus mykiss</name>
    <name type="common">Rainbow trout</name>
    <name type="synonym">Salmo gairdneri</name>
    <dbReference type="NCBI Taxonomy" id="8022"/>
    <lineage>
        <taxon>Eukaryota</taxon>
        <taxon>Metazoa</taxon>
        <taxon>Chordata</taxon>
        <taxon>Craniata</taxon>
        <taxon>Vertebrata</taxon>
        <taxon>Euteleostomi</taxon>
        <taxon>Actinopterygii</taxon>
        <taxon>Neopterygii</taxon>
        <taxon>Teleostei</taxon>
        <taxon>Protacanthopterygii</taxon>
        <taxon>Salmoniformes</taxon>
        <taxon>Salmonidae</taxon>
        <taxon>Salmoninae</taxon>
        <taxon>Oncorhynchus</taxon>
    </lineage>
</organism>
<dbReference type="InterPro" id="IPR036609">
    <property type="entry name" value="LCCL_sf"/>
</dbReference>
<keyword evidence="7" id="KW-0732">Signal</keyword>
<evidence type="ECO:0000256" key="7">
    <source>
        <dbReference type="SAM" id="SignalP"/>
    </source>
</evidence>
<dbReference type="SUPFAM" id="SSF69848">
    <property type="entry name" value="LCCL domain"/>
    <property type="match status" value="1"/>
</dbReference>
<dbReference type="Pfam" id="PF00431">
    <property type="entry name" value="CUB"/>
    <property type="match status" value="1"/>
</dbReference>
<dbReference type="FunFam" id="2.60.120.290:FF:000035">
    <property type="entry name" value="Discoidin, CUB and LCCL domain-containing protein 2"/>
    <property type="match status" value="1"/>
</dbReference>
<dbReference type="AlphaFoldDB" id="A0A060XGA6"/>
<dbReference type="PaxDb" id="8022-A0A060XGA6"/>
<feature type="signal peptide" evidence="7">
    <location>
        <begin position="1"/>
        <end position="28"/>
    </location>
</feature>
<dbReference type="STRING" id="8022.A0A060XGA6"/>
<dbReference type="GO" id="GO:0038023">
    <property type="term" value="F:signaling receptor activity"/>
    <property type="evidence" value="ECO:0007669"/>
    <property type="project" value="TreeGrafter"/>
</dbReference>
<reference evidence="9" key="2">
    <citation type="submission" date="2014-03" db="EMBL/GenBank/DDBJ databases">
        <authorList>
            <person name="Genoscope - CEA"/>
        </authorList>
    </citation>
    <scope>NUCLEOTIDE SEQUENCE</scope>
</reference>
<evidence type="ECO:0000256" key="4">
    <source>
        <dbReference type="ARBA" id="ARBA00023136"/>
    </source>
</evidence>
<dbReference type="InterPro" id="IPR050633">
    <property type="entry name" value="Neuropilin_MCO_CoagFactor"/>
</dbReference>
<evidence type="ECO:0000256" key="2">
    <source>
        <dbReference type="ARBA" id="ARBA00022692"/>
    </source>
</evidence>
<sequence length="256" mass="28198">MVGRGPTEAGLFFLSTLIILLTARSSRAQKGDGCGPSVLGPSSGTLSSLGYPGTYPNHTVCEWEISVPQGRRLHFRFADLDIEDNNCQVNYLRIYDGVGPQRTQIVKFCGLGLKVPELIQSDGNRVTIQFMSGTHRSGRGFSLSYSTIEHTDLITCLDKGIHFTEAEFTRYCPAGCMTSVGEIAGTVPHGYRDVSICGVLREWCVFLDVHEWCWVMSDEQVNKIETDWVGTVHVCGCVHLCVCVNVCICVVFVCQC</sequence>
<dbReference type="SMART" id="SM00042">
    <property type="entry name" value="CUB"/>
    <property type="match status" value="1"/>
</dbReference>
<protein>
    <recommendedName>
        <fullName evidence="8">CUB domain-containing protein</fullName>
    </recommendedName>
</protein>
<evidence type="ECO:0000256" key="5">
    <source>
        <dbReference type="ARBA" id="ARBA00023157"/>
    </source>
</evidence>
<feature type="disulfide bond" evidence="6">
    <location>
        <begin position="34"/>
        <end position="61"/>
    </location>
</feature>
<dbReference type="Proteomes" id="UP000193380">
    <property type="component" value="Unassembled WGS sequence"/>
</dbReference>
<dbReference type="SUPFAM" id="SSF49854">
    <property type="entry name" value="Spermadhesin, CUB domain"/>
    <property type="match status" value="1"/>
</dbReference>
<dbReference type="GO" id="GO:0005886">
    <property type="term" value="C:plasma membrane"/>
    <property type="evidence" value="ECO:0007669"/>
    <property type="project" value="TreeGrafter"/>
</dbReference>
<dbReference type="InterPro" id="IPR035914">
    <property type="entry name" value="Sperma_CUB_dom_sf"/>
</dbReference>
<feature type="chain" id="PRO_5001595137" description="CUB domain-containing protein" evidence="7">
    <location>
        <begin position="29"/>
        <end position="256"/>
    </location>
</feature>
<dbReference type="PROSITE" id="PS01180">
    <property type="entry name" value="CUB"/>
    <property type="match status" value="1"/>
</dbReference>
<comment type="caution">
    <text evidence="6">Lacks conserved residue(s) required for the propagation of feature annotation.</text>
</comment>
<evidence type="ECO:0000256" key="6">
    <source>
        <dbReference type="PROSITE-ProRule" id="PRU00059"/>
    </source>
</evidence>
<feature type="domain" description="CUB" evidence="8">
    <location>
        <begin position="34"/>
        <end position="148"/>
    </location>
</feature>
<dbReference type="PANTHER" id="PTHR46806">
    <property type="entry name" value="F5/8 TYPE C DOMAIN-CONTAINING PROTEIN"/>
    <property type="match status" value="1"/>
</dbReference>
<dbReference type="InterPro" id="IPR000859">
    <property type="entry name" value="CUB_dom"/>
</dbReference>
<evidence type="ECO:0000313" key="9">
    <source>
        <dbReference type="EMBL" id="CDQ78496.1"/>
    </source>
</evidence>
<keyword evidence="3" id="KW-1133">Transmembrane helix</keyword>
<reference evidence="9" key="1">
    <citation type="journal article" date="2014" name="Nat. Commun.">
        <title>The rainbow trout genome provides novel insights into evolution after whole-genome duplication in vertebrates.</title>
        <authorList>
            <person name="Berthelot C."/>
            <person name="Brunet F."/>
            <person name="Chalopin D."/>
            <person name="Juanchich A."/>
            <person name="Bernard M."/>
            <person name="Noel B."/>
            <person name="Bento P."/>
            <person name="Da Silva C."/>
            <person name="Labadie K."/>
            <person name="Alberti A."/>
            <person name="Aury J.M."/>
            <person name="Louis A."/>
            <person name="Dehais P."/>
            <person name="Bardou P."/>
            <person name="Montfort J."/>
            <person name="Klopp C."/>
            <person name="Cabau C."/>
            <person name="Gaspin C."/>
            <person name="Thorgaard G.H."/>
            <person name="Boussaha M."/>
            <person name="Quillet E."/>
            <person name="Guyomard R."/>
            <person name="Galiana D."/>
            <person name="Bobe J."/>
            <person name="Volff J.N."/>
            <person name="Genet C."/>
            <person name="Wincker P."/>
            <person name="Jaillon O."/>
            <person name="Roest Crollius H."/>
            <person name="Guiguen Y."/>
        </authorList>
    </citation>
    <scope>NUCLEOTIDE SEQUENCE [LARGE SCALE GENOMIC DNA]</scope>
</reference>
<dbReference type="CDD" id="cd00041">
    <property type="entry name" value="CUB"/>
    <property type="match status" value="1"/>
</dbReference>
<gene>
    <name evidence="9" type="ORF">GSONMT00050494001</name>
</gene>
<evidence type="ECO:0000313" key="10">
    <source>
        <dbReference type="Proteomes" id="UP000193380"/>
    </source>
</evidence>
<evidence type="ECO:0000259" key="8">
    <source>
        <dbReference type="PROSITE" id="PS01180"/>
    </source>
</evidence>
<proteinExistence type="predicted"/>
<name>A0A060XGA6_ONCMY</name>
<keyword evidence="5 6" id="KW-1015">Disulfide bond</keyword>
<keyword evidence="2" id="KW-0812">Transmembrane</keyword>
<comment type="subcellular location">
    <subcellularLocation>
        <location evidence="1">Membrane</location>
        <topology evidence="1">Single-pass type I membrane protein</topology>
    </subcellularLocation>
</comment>
<keyword evidence="4" id="KW-0472">Membrane</keyword>
<evidence type="ECO:0000256" key="3">
    <source>
        <dbReference type="ARBA" id="ARBA00022989"/>
    </source>
</evidence>
<dbReference type="PANTHER" id="PTHR46806:SF3">
    <property type="entry name" value="DISCOIDIN, CUB AND LCCL DOMAIN-CONTAINING PROTEIN 2"/>
    <property type="match status" value="1"/>
</dbReference>
<accession>A0A060XGA6</accession>
<evidence type="ECO:0000256" key="1">
    <source>
        <dbReference type="ARBA" id="ARBA00004479"/>
    </source>
</evidence>